<evidence type="ECO:0000259" key="5">
    <source>
        <dbReference type="PROSITE" id="PS50132"/>
    </source>
</evidence>
<protein>
    <submittedName>
        <fullName evidence="9">Uncharacterized protein</fullName>
    </submittedName>
</protein>
<dbReference type="CDD" id="cd07440">
    <property type="entry name" value="RGS"/>
    <property type="match status" value="1"/>
</dbReference>
<dbReference type="Gene3D" id="2.40.240.130">
    <property type="match status" value="1"/>
</dbReference>
<gene>
    <name evidence="7" type="ORF">RFH988_LOCUS2266</name>
    <name evidence="9" type="ORF">SEV965_LOCUS3857</name>
    <name evidence="8" type="ORF">ZHD862_LOCUS3808</name>
</gene>
<dbReference type="GO" id="GO:0008013">
    <property type="term" value="F:beta-catenin binding"/>
    <property type="evidence" value="ECO:0007669"/>
    <property type="project" value="TreeGrafter"/>
</dbReference>
<organism evidence="9 10">
    <name type="scientific">Rotaria sordida</name>
    <dbReference type="NCBI Taxonomy" id="392033"/>
    <lineage>
        <taxon>Eukaryota</taxon>
        <taxon>Metazoa</taxon>
        <taxon>Spiralia</taxon>
        <taxon>Gnathifera</taxon>
        <taxon>Rotifera</taxon>
        <taxon>Eurotatoria</taxon>
        <taxon>Bdelloidea</taxon>
        <taxon>Philodinida</taxon>
        <taxon>Philodinidae</taxon>
        <taxon>Rotaria</taxon>
    </lineage>
</organism>
<dbReference type="SUPFAM" id="SSF48097">
    <property type="entry name" value="Regulator of G-protein signaling, RGS"/>
    <property type="match status" value="1"/>
</dbReference>
<dbReference type="GO" id="GO:0032436">
    <property type="term" value="P:positive regulation of proteasomal ubiquitin-dependent protein catabolic process"/>
    <property type="evidence" value="ECO:0007669"/>
    <property type="project" value="TreeGrafter"/>
</dbReference>
<dbReference type="InterPro" id="IPR044926">
    <property type="entry name" value="RGS_subdomain_2"/>
</dbReference>
<dbReference type="Proteomes" id="UP000663889">
    <property type="component" value="Unassembled WGS sequence"/>
</dbReference>
<dbReference type="Proteomes" id="UP000663882">
    <property type="component" value="Unassembled WGS sequence"/>
</dbReference>
<keyword evidence="3 4" id="KW-0879">Wnt signaling pathway</keyword>
<dbReference type="PANTHER" id="PTHR46102">
    <property type="entry name" value="AXIN"/>
    <property type="match status" value="1"/>
</dbReference>
<dbReference type="EMBL" id="CAJNOO010000048">
    <property type="protein sequence ID" value="CAF0769088.1"/>
    <property type="molecule type" value="Genomic_DNA"/>
</dbReference>
<dbReference type="GO" id="GO:0005886">
    <property type="term" value="C:plasma membrane"/>
    <property type="evidence" value="ECO:0007669"/>
    <property type="project" value="TreeGrafter"/>
</dbReference>
<accession>A0A813XBI4</accession>
<comment type="caution">
    <text evidence="9">The sequence shown here is derived from an EMBL/GenBank/DDBJ whole genome shotgun (WGS) entry which is preliminary data.</text>
</comment>
<evidence type="ECO:0000256" key="1">
    <source>
        <dbReference type="ARBA" id="ARBA00004496"/>
    </source>
</evidence>
<sequence>MSLLQQLTKKFNMTSSKINDSDLRKQFLQYLNQPELCEQFYIYMKSEHLAYVLEFYLACDGLRNLLDDISKQGAIIELIYKHYLSNGKYLSSSSKTKFSLSDDLIISIKQRLIKHEYHLKFYDQAQEYVLKYMLQMCYPKFLIEQQQKEENELKKCQILLNTPKFSPMHKRSMTSRKKDVFEQLKQKTNQRILNTSAPIKISSHIRQHPIEPSSLEASTLIADHDAGLNISKQPRTTKLTKQQKDQYSLAQRDPAAFFEEIKKRLLAYQAENSSAAKIRGISQSFNVQNKVSFIDHRTVDDDSLAVLDSQIAKTIDDADNYLFETIPTTKITQRYRLSSIIKHQENKDYSLLRNSFTRSDSGVGTDTSEKNYEIFRYQHGQHLTSIDVIWYASLDSNNALLSTIPRIHDHITFKEFRQLFKKQPIYRYFFKTTCTPDINKEQYVFRELTMDDELVPFYDGKIFVQLDRIS</sequence>
<dbReference type="Pfam" id="PF00778">
    <property type="entry name" value="DIX"/>
    <property type="match status" value="1"/>
</dbReference>
<dbReference type="GO" id="GO:0005737">
    <property type="term" value="C:cytoplasm"/>
    <property type="evidence" value="ECO:0007669"/>
    <property type="project" value="UniProtKB-SubCell"/>
</dbReference>
<dbReference type="GO" id="GO:0060090">
    <property type="term" value="F:molecular adaptor activity"/>
    <property type="evidence" value="ECO:0007669"/>
    <property type="project" value="TreeGrafter"/>
</dbReference>
<dbReference type="InterPro" id="IPR029071">
    <property type="entry name" value="Ubiquitin-like_domsf"/>
</dbReference>
<dbReference type="InterPro" id="IPR016137">
    <property type="entry name" value="RGS"/>
</dbReference>
<dbReference type="InterPro" id="IPR038207">
    <property type="entry name" value="DIX_dom_sf"/>
</dbReference>
<comment type="subcellular location">
    <subcellularLocation>
        <location evidence="1">Cytoplasm</location>
    </subcellularLocation>
</comment>
<name>A0A813XBI4_9BILA</name>
<dbReference type="GO" id="GO:0031625">
    <property type="term" value="F:ubiquitin protein ligase binding"/>
    <property type="evidence" value="ECO:0007669"/>
    <property type="project" value="TreeGrafter"/>
</dbReference>
<dbReference type="GO" id="GO:0048468">
    <property type="term" value="P:cell development"/>
    <property type="evidence" value="ECO:0007669"/>
    <property type="project" value="TreeGrafter"/>
</dbReference>
<evidence type="ECO:0000256" key="2">
    <source>
        <dbReference type="ARBA" id="ARBA00022490"/>
    </source>
</evidence>
<feature type="domain" description="DIX" evidence="6">
    <location>
        <begin position="383"/>
        <end position="470"/>
    </location>
</feature>
<evidence type="ECO:0000313" key="7">
    <source>
        <dbReference type="EMBL" id="CAF0769088.1"/>
    </source>
</evidence>
<dbReference type="InterPro" id="IPR043581">
    <property type="entry name" value="Axin-like"/>
</dbReference>
<reference evidence="9" key="1">
    <citation type="submission" date="2021-02" db="EMBL/GenBank/DDBJ databases">
        <authorList>
            <person name="Nowell W R."/>
        </authorList>
    </citation>
    <scope>NUCLEOTIDE SEQUENCE</scope>
</reference>
<dbReference type="SUPFAM" id="SSF54236">
    <property type="entry name" value="Ubiquitin-like"/>
    <property type="match status" value="1"/>
</dbReference>
<dbReference type="GO" id="GO:0019901">
    <property type="term" value="F:protein kinase binding"/>
    <property type="evidence" value="ECO:0007669"/>
    <property type="project" value="TreeGrafter"/>
</dbReference>
<dbReference type="InterPro" id="IPR036305">
    <property type="entry name" value="RGS_sf"/>
</dbReference>
<dbReference type="PROSITE" id="PS50841">
    <property type="entry name" value="DIX"/>
    <property type="match status" value="1"/>
</dbReference>
<dbReference type="OrthoDB" id="10007451at2759"/>
<dbReference type="EMBL" id="CAJNOU010000103">
    <property type="protein sequence ID" value="CAF0865846.1"/>
    <property type="molecule type" value="Genomic_DNA"/>
</dbReference>
<dbReference type="EMBL" id="CAJNOT010000086">
    <property type="protein sequence ID" value="CAF0829555.1"/>
    <property type="molecule type" value="Genomic_DNA"/>
</dbReference>
<dbReference type="PROSITE" id="PS50132">
    <property type="entry name" value="RGS"/>
    <property type="match status" value="1"/>
</dbReference>
<dbReference type="GO" id="GO:0016055">
    <property type="term" value="P:Wnt signaling pathway"/>
    <property type="evidence" value="ECO:0007669"/>
    <property type="project" value="UniProtKB-KW"/>
</dbReference>
<evidence type="ECO:0000313" key="9">
    <source>
        <dbReference type="EMBL" id="CAF0865846.1"/>
    </source>
</evidence>
<evidence type="ECO:0000256" key="4">
    <source>
        <dbReference type="PROSITE-ProRule" id="PRU00069"/>
    </source>
</evidence>
<keyword evidence="2" id="KW-0963">Cytoplasm</keyword>
<dbReference type="Pfam" id="PF00615">
    <property type="entry name" value="RGS"/>
    <property type="match status" value="1"/>
</dbReference>
<evidence type="ECO:0000313" key="10">
    <source>
        <dbReference type="Proteomes" id="UP000663889"/>
    </source>
</evidence>
<dbReference type="Gene3D" id="1.10.167.10">
    <property type="entry name" value="Regulator of G-protein Signalling 4, domain 2"/>
    <property type="match status" value="1"/>
</dbReference>
<proteinExistence type="predicted"/>
<feature type="domain" description="RGS" evidence="5">
    <location>
        <begin position="26"/>
        <end position="142"/>
    </location>
</feature>
<evidence type="ECO:0000313" key="8">
    <source>
        <dbReference type="EMBL" id="CAF0829555.1"/>
    </source>
</evidence>
<dbReference type="AlphaFoldDB" id="A0A813XBI4"/>
<dbReference type="GO" id="GO:0005634">
    <property type="term" value="C:nucleus"/>
    <property type="evidence" value="ECO:0007669"/>
    <property type="project" value="TreeGrafter"/>
</dbReference>
<dbReference type="PANTHER" id="PTHR46102:SF2">
    <property type="entry name" value="AXIN"/>
    <property type="match status" value="1"/>
</dbReference>
<dbReference type="GO" id="GO:0030877">
    <property type="term" value="C:beta-catenin destruction complex"/>
    <property type="evidence" value="ECO:0007669"/>
    <property type="project" value="TreeGrafter"/>
</dbReference>
<dbReference type="GO" id="GO:0090090">
    <property type="term" value="P:negative regulation of canonical Wnt signaling pathway"/>
    <property type="evidence" value="ECO:0007669"/>
    <property type="project" value="InterPro"/>
</dbReference>
<evidence type="ECO:0000259" key="6">
    <source>
        <dbReference type="PROSITE" id="PS50841"/>
    </source>
</evidence>
<dbReference type="Proteomes" id="UP000663864">
    <property type="component" value="Unassembled WGS sequence"/>
</dbReference>
<evidence type="ECO:0000256" key="3">
    <source>
        <dbReference type="ARBA" id="ARBA00022687"/>
    </source>
</evidence>
<dbReference type="InterPro" id="IPR001158">
    <property type="entry name" value="DIX"/>
</dbReference>